<dbReference type="KEGG" id="mane:DP065_01100"/>
<dbReference type="Proteomes" id="UP000250218">
    <property type="component" value="Chromosome"/>
</dbReference>
<keyword evidence="3" id="KW-1185">Reference proteome</keyword>
<keyword evidence="1" id="KW-1133">Transmembrane helix</keyword>
<evidence type="ECO:0000256" key="1">
    <source>
        <dbReference type="SAM" id="Phobius"/>
    </source>
</evidence>
<reference evidence="3" key="1">
    <citation type="submission" date="2018-06" db="EMBL/GenBank/DDBJ databases">
        <title>Complete genome sequences of Mycoplasma anatis, M. anseris and M. cloacale type strains.</title>
        <authorList>
            <person name="Grozner D."/>
            <person name="Forro B."/>
            <person name="Sulyok K.M."/>
            <person name="Marton S."/>
            <person name="Kreizinger Z."/>
            <person name="Banyai K."/>
            <person name="Gyuranecz M."/>
        </authorList>
    </citation>
    <scope>NUCLEOTIDE SEQUENCE [LARGE SCALE GENOMIC DNA]</scope>
    <source>
        <strain evidence="3">ATCC 49234</strain>
    </source>
</reference>
<feature type="transmembrane region" description="Helical" evidence="1">
    <location>
        <begin position="47"/>
        <end position="69"/>
    </location>
</feature>
<evidence type="ECO:0000313" key="3">
    <source>
        <dbReference type="Proteomes" id="UP000250218"/>
    </source>
</evidence>
<sequence length="220" mass="25756">MNKKTKTKLKLLNFIAFLVVFSFLIAGVILILAGAKIFGEVNQGTSITLYVFGSISLAIFLLIIIKIILITKKENTYEKNAFDVDNYLSNTEKSEELKTQEQEILLLMEPMDLKSRDIFYAFMLDFERKTFKKPDLQIKSHELNIAILNLIKKVKEAYEYFDVYLAIDFVKSLNKKFLLKGEYKKYQIYFDNIREIIHLTDDFVQQQHKDLELSQGKIKL</sequence>
<proteinExistence type="predicted"/>
<keyword evidence="1" id="KW-0472">Membrane</keyword>
<gene>
    <name evidence="2" type="ORF">DP065_01100</name>
</gene>
<dbReference type="EMBL" id="CP030140">
    <property type="protein sequence ID" value="AWX69352.1"/>
    <property type="molecule type" value="Genomic_DNA"/>
</dbReference>
<organism evidence="2 3">
    <name type="scientific">[Mycoplasma] anseris</name>
    <dbReference type="NCBI Taxonomy" id="92400"/>
    <lineage>
        <taxon>Bacteria</taxon>
        <taxon>Bacillati</taxon>
        <taxon>Mycoplasmatota</taxon>
        <taxon>Mycoplasmoidales</taxon>
        <taxon>Metamycoplasmataceae</taxon>
        <taxon>Metamycoplasma</taxon>
    </lineage>
</organism>
<accession>A0A2Z4NCR9</accession>
<dbReference type="RefSeq" id="WP_052169664.1">
    <property type="nucleotide sequence ID" value="NZ_CP030140.1"/>
</dbReference>
<name>A0A2Z4NCR9_9BACT</name>
<dbReference type="AlphaFoldDB" id="A0A2Z4NCR9"/>
<protein>
    <submittedName>
        <fullName evidence="2">Uncharacterized protein</fullName>
    </submittedName>
</protein>
<keyword evidence="1" id="KW-0812">Transmembrane</keyword>
<feature type="transmembrane region" description="Helical" evidence="1">
    <location>
        <begin position="12"/>
        <end position="35"/>
    </location>
</feature>
<evidence type="ECO:0000313" key="2">
    <source>
        <dbReference type="EMBL" id="AWX69352.1"/>
    </source>
</evidence>